<proteinExistence type="predicted"/>
<dbReference type="InterPro" id="IPR050796">
    <property type="entry name" value="SCF_F-box_component"/>
</dbReference>
<dbReference type="AlphaFoldDB" id="A0A438G5X6"/>
<dbReference type="PANTHER" id="PTHR31672">
    <property type="entry name" value="BNACNNG10540D PROTEIN"/>
    <property type="match status" value="1"/>
</dbReference>
<dbReference type="NCBIfam" id="TIGR01640">
    <property type="entry name" value="F_box_assoc_1"/>
    <property type="match status" value="1"/>
</dbReference>
<evidence type="ECO:0000313" key="2">
    <source>
        <dbReference type="EMBL" id="RVW67609.1"/>
    </source>
</evidence>
<feature type="domain" description="F-box associated beta-propeller type 3" evidence="1">
    <location>
        <begin position="10"/>
        <end position="159"/>
    </location>
</feature>
<dbReference type="SUPFAM" id="SSF50965">
    <property type="entry name" value="Galactose oxidase, central domain"/>
    <property type="match status" value="1"/>
</dbReference>
<organism evidence="2 3">
    <name type="scientific">Vitis vinifera</name>
    <name type="common">Grape</name>
    <dbReference type="NCBI Taxonomy" id="29760"/>
    <lineage>
        <taxon>Eukaryota</taxon>
        <taxon>Viridiplantae</taxon>
        <taxon>Streptophyta</taxon>
        <taxon>Embryophyta</taxon>
        <taxon>Tracheophyta</taxon>
        <taxon>Spermatophyta</taxon>
        <taxon>Magnoliopsida</taxon>
        <taxon>eudicotyledons</taxon>
        <taxon>Gunneridae</taxon>
        <taxon>Pentapetalae</taxon>
        <taxon>rosids</taxon>
        <taxon>Vitales</taxon>
        <taxon>Vitaceae</taxon>
        <taxon>Viteae</taxon>
        <taxon>Vitis</taxon>
    </lineage>
</organism>
<dbReference type="EMBL" id="QGNW01000575">
    <property type="protein sequence ID" value="RVW67609.1"/>
    <property type="molecule type" value="Genomic_DNA"/>
</dbReference>
<evidence type="ECO:0000259" key="1">
    <source>
        <dbReference type="Pfam" id="PF08268"/>
    </source>
</evidence>
<dbReference type="InterPro" id="IPR013187">
    <property type="entry name" value="F-box-assoc_dom_typ3"/>
</dbReference>
<gene>
    <name evidence="2" type="ORF">CK203_064731</name>
</gene>
<evidence type="ECO:0000313" key="3">
    <source>
        <dbReference type="Proteomes" id="UP000288805"/>
    </source>
</evidence>
<name>A0A438G5X6_VITVI</name>
<reference evidence="2 3" key="1">
    <citation type="journal article" date="2018" name="PLoS Genet.">
        <title>Population sequencing reveals clonal diversity and ancestral inbreeding in the grapevine cultivar Chardonnay.</title>
        <authorList>
            <person name="Roach M.J."/>
            <person name="Johnson D.L."/>
            <person name="Bohlmann J."/>
            <person name="van Vuuren H.J."/>
            <person name="Jones S.J."/>
            <person name="Pretorius I.S."/>
            <person name="Schmidt S.A."/>
            <person name="Borneman A.R."/>
        </authorList>
    </citation>
    <scope>NUCLEOTIDE SEQUENCE [LARGE SCALE GENOMIC DNA]</scope>
    <source>
        <strain evidence="3">cv. Chardonnay</strain>
        <tissue evidence="2">Leaf</tissue>
    </source>
</reference>
<sequence>MFGQNTIPPIFICNPATRDVLLLPKSRPHDEDPSFGLGFGPGINEYKVFWFFYARRPYQGISYQCEEYSSRSGSWKRIGCVAHSPMSWKHVSINGTVYWFITSSEKEALYPSSILAVDMEENLRTIDLPKYLNHLCSEKMPVSENGHVSSVAARNNEILFIVLNRYLVCNVRNGSWKEIWRRDVVAGCVPVAFAFTESLLPCAYGGSQDSEPNLHVHSGWKYEKPSSMGFADRETLMRKLGGGDTSLGRVG</sequence>
<comment type="caution">
    <text evidence="2">The sequence shown here is derived from an EMBL/GenBank/DDBJ whole genome shotgun (WGS) entry which is preliminary data.</text>
</comment>
<protein>
    <recommendedName>
        <fullName evidence="1">F-box associated beta-propeller type 3 domain-containing protein</fullName>
    </recommendedName>
</protein>
<dbReference type="Pfam" id="PF08268">
    <property type="entry name" value="FBA_3"/>
    <property type="match status" value="1"/>
</dbReference>
<dbReference type="InterPro" id="IPR017451">
    <property type="entry name" value="F-box-assoc_interact_dom"/>
</dbReference>
<dbReference type="Proteomes" id="UP000288805">
    <property type="component" value="Unassembled WGS sequence"/>
</dbReference>
<accession>A0A438G5X6</accession>
<dbReference type="InterPro" id="IPR011043">
    <property type="entry name" value="Gal_Oxase/kelch_b-propeller"/>
</dbReference>